<dbReference type="Proteomes" id="UP001139721">
    <property type="component" value="Unassembled WGS sequence"/>
</dbReference>
<gene>
    <name evidence="2" type="ORF">LOX96_07640</name>
</gene>
<evidence type="ECO:0000256" key="1">
    <source>
        <dbReference type="SAM" id="Phobius"/>
    </source>
</evidence>
<accession>A0A9X2IB57</accession>
<reference evidence="2" key="1">
    <citation type="submission" date="2021-11" db="EMBL/GenBank/DDBJ databases">
        <title>Legionella maioricencis sp. nov., a new species isolated from hot water samples in Mallorca.</title>
        <authorList>
            <person name="Crespi S."/>
            <person name="Drasar V."/>
            <person name="Salva-Serra F."/>
            <person name="Jaen-Luchoro D."/>
            <person name="Pineiro-Iglesias B."/>
            <person name="Aliaga F."/>
            <person name="Fernandez-Juarez V."/>
            <person name="Coll G."/>
            <person name="Moore E.R.B."/>
            <person name="Bennasar-Figueras A."/>
        </authorList>
    </citation>
    <scope>NUCLEOTIDE SEQUENCE</scope>
    <source>
        <strain evidence="2">HCPI-6</strain>
    </source>
</reference>
<keyword evidence="1" id="KW-0812">Transmembrane</keyword>
<dbReference type="RefSeq" id="WP_250422219.1">
    <property type="nucleotide sequence ID" value="NZ_JAJKBJ010000007.1"/>
</dbReference>
<name>A0A9X2IB57_9GAMM</name>
<dbReference type="EMBL" id="JAJKBJ010000007">
    <property type="protein sequence ID" value="MCL9683961.1"/>
    <property type="molecule type" value="Genomic_DNA"/>
</dbReference>
<feature type="transmembrane region" description="Helical" evidence="1">
    <location>
        <begin position="104"/>
        <end position="123"/>
    </location>
</feature>
<feature type="transmembrane region" description="Helical" evidence="1">
    <location>
        <begin position="135"/>
        <end position="159"/>
    </location>
</feature>
<protein>
    <submittedName>
        <fullName evidence="2">DUF2165 domain-containing protein</fullName>
    </submittedName>
</protein>
<feature type="transmembrane region" description="Helical" evidence="1">
    <location>
        <begin position="64"/>
        <end position="83"/>
    </location>
</feature>
<proteinExistence type="predicted"/>
<keyword evidence="1" id="KW-1133">Transmembrane helix</keyword>
<dbReference type="InterPro" id="IPR018681">
    <property type="entry name" value="DUF2165_transmembrane"/>
</dbReference>
<comment type="caution">
    <text evidence="2">The sequence shown here is derived from an EMBL/GenBank/DDBJ whole genome shotgun (WGS) entry which is preliminary data.</text>
</comment>
<evidence type="ECO:0000313" key="3">
    <source>
        <dbReference type="Proteomes" id="UP001139721"/>
    </source>
</evidence>
<evidence type="ECO:0000313" key="2">
    <source>
        <dbReference type="EMBL" id="MCL9683961.1"/>
    </source>
</evidence>
<sequence length="162" mass="18173">MLIRFSKILCVAAISLFCVLTAFGNISDYYGNFPLVERALTMRDAFPNSTITYRAITNPVLHHLAYLIIITMETLTALLCIVGTWKLFRARNQSAVLFNKSKNWAIAGLTLGFLTWQVLFMSIGGEWFGIWMSQILNGAIATAFHIFITVLAVLIYVGIKDE</sequence>
<keyword evidence="1" id="KW-0472">Membrane</keyword>
<dbReference type="Pfam" id="PF09933">
    <property type="entry name" value="DUF2165"/>
    <property type="match status" value="1"/>
</dbReference>
<organism evidence="2 3">
    <name type="scientific">Legionella maioricensis</name>
    <dbReference type="NCBI Taxonomy" id="2896528"/>
    <lineage>
        <taxon>Bacteria</taxon>
        <taxon>Pseudomonadati</taxon>
        <taxon>Pseudomonadota</taxon>
        <taxon>Gammaproteobacteria</taxon>
        <taxon>Legionellales</taxon>
        <taxon>Legionellaceae</taxon>
        <taxon>Legionella</taxon>
    </lineage>
</organism>
<dbReference type="AlphaFoldDB" id="A0A9X2IB57"/>
<keyword evidence="3" id="KW-1185">Reference proteome</keyword>